<gene>
    <name evidence="1" type="ORF">H8J70_01605</name>
</gene>
<proteinExistence type="predicted"/>
<accession>A0ABR6VFX7</accession>
<dbReference type="InterPro" id="IPR027417">
    <property type="entry name" value="P-loop_NTPase"/>
</dbReference>
<keyword evidence="1" id="KW-0547">Nucleotide-binding</keyword>
<dbReference type="EMBL" id="JACOGK010000003">
    <property type="protein sequence ID" value="MBC3535958.1"/>
    <property type="molecule type" value="Genomic_DNA"/>
</dbReference>
<dbReference type="PANTHER" id="PTHR42935">
    <property type="entry name" value="SLR0930 PROTEIN"/>
    <property type="match status" value="1"/>
</dbReference>
<protein>
    <submittedName>
        <fullName evidence="1">ATP-binding protein</fullName>
    </submittedName>
</protein>
<dbReference type="SUPFAM" id="SSF52540">
    <property type="entry name" value="P-loop containing nucleoside triphosphate hydrolases"/>
    <property type="match status" value="1"/>
</dbReference>
<comment type="caution">
    <text evidence="1">The sequence shown here is derived from an EMBL/GenBank/DDBJ whole genome shotgun (WGS) entry which is preliminary data.</text>
</comment>
<dbReference type="Pfam" id="PF05673">
    <property type="entry name" value="DUF815"/>
    <property type="match status" value="1"/>
</dbReference>
<evidence type="ECO:0000313" key="1">
    <source>
        <dbReference type="EMBL" id="MBC3535958.1"/>
    </source>
</evidence>
<dbReference type="Proteomes" id="UP000606870">
    <property type="component" value="Unassembled WGS sequence"/>
</dbReference>
<organism evidence="1 2">
    <name type="scientific">Megasphaera hominis</name>
    <dbReference type="NCBI Taxonomy" id="159836"/>
    <lineage>
        <taxon>Bacteria</taxon>
        <taxon>Bacillati</taxon>
        <taxon>Bacillota</taxon>
        <taxon>Negativicutes</taxon>
        <taxon>Veillonellales</taxon>
        <taxon>Veillonellaceae</taxon>
        <taxon>Megasphaera</taxon>
    </lineage>
</organism>
<reference evidence="1 2" key="1">
    <citation type="submission" date="2020-08" db="EMBL/GenBank/DDBJ databases">
        <authorList>
            <person name="Liu C."/>
            <person name="Sun Q."/>
        </authorList>
    </citation>
    <scope>NUCLEOTIDE SEQUENCE [LARGE SCALE GENOMIC DNA]</scope>
    <source>
        <strain evidence="1 2">NSJ-59</strain>
    </source>
</reference>
<dbReference type="PANTHER" id="PTHR42935:SF1">
    <property type="entry name" value="SLR0930 PROTEIN"/>
    <property type="match status" value="1"/>
</dbReference>
<sequence>MNGSLQGLIVCRHFLEDPVLGAIAALETGQPASGAKQHIAATLIERAEKLGLKGNLLSSYILYLLADGQMESAAAIERAGRAGAGLIAGMAIDMAILWPYLTQPASVFLDLALLDAYEPSLPRTYDHVEVLTATLKNCTGATAAASALAAHYAAYGRGQLARFQAFRLDEAGELQGIRDFPDLSWDDLIGYAAQKERLLENTRAFVQGGRANNALLTGARGTGKSTAVKALVSLYHRQGLRLIQIGQQQLPYLPDLLEKLAAIRSKRFILFLDDLSFDENEKEYKYVKSAIDGGVTPQPDNVLIYATSNRRHLLKETWDDRHDEMNEVHRADSVNESISLSDRFGLILHYAAPTQDEYLAIIKHELQKAGICLDGETLRREGVRWEMEHSGRNGRIAHQFVTAYVAQKSLFHK</sequence>
<keyword evidence="1" id="KW-0067">ATP-binding</keyword>
<dbReference type="Gene3D" id="3.40.50.300">
    <property type="entry name" value="P-loop containing nucleotide triphosphate hydrolases"/>
    <property type="match status" value="1"/>
</dbReference>
<dbReference type="InterPro" id="IPR008533">
    <property type="entry name" value="DUF815"/>
</dbReference>
<evidence type="ECO:0000313" key="2">
    <source>
        <dbReference type="Proteomes" id="UP000606870"/>
    </source>
</evidence>
<keyword evidence="2" id="KW-1185">Reference proteome</keyword>
<dbReference type="GO" id="GO:0005524">
    <property type="term" value="F:ATP binding"/>
    <property type="evidence" value="ECO:0007669"/>
    <property type="project" value="UniProtKB-KW"/>
</dbReference>
<dbReference type="RefSeq" id="WP_186502013.1">
    <property type="nucleotide sequence ID" value="NZ_JACOGK010000003.1"/>
</dbReference>
<name>A0ABR6VFX7_9FIRM</name>